<name>A0A1I5SBH3_9GAMM</name>
<evidence type="ECO:0000313" key="2">
    <source>
        <dbReference type="Proteomes" id="UP000182400"/>
    </source>
</evidence>
<protein>
    <submittedName>
        <fullName evidence="1">Uncharacterized protein</fullName>
    </submittedName>
</protein>
<proteinExistence type="predicted"/>
<gene>
    <name evidence="1" type="ORF">SAMN05216601_1201</name>
</gene>
<feature type="non-terminal residue" evidence="1">
    <location>
        <position position="1"/>
    </location>
</feature>
<organism evidence="1 2">
    <name type="scientific">Ectopseudomonas composti</name>
    <dbReference type="NCBI Taxonomy" id="658457"/>
    <lineage>
        <taxon>Bacteria</taxon>
        <taxon>Pseudomonadati</taxon>
        <taxon>Pseudomonadota</taxon>
        <taxon>Gammaproteobacteria</taxon>
        <taxon>Pseudomonadales</taxon>
        <taxon>Pseudomonadaceae</taxon>
        <taxon>Ectopseudomonas</taxon>
    </lineage>
</organism>
<dbReference type="Proteomes" id="UP000182400">
    <property type="component" value="Unassembled WGS sequence"/>
</dbReference>
<dbReference type="EMBL" id="FOWP01000020">
    <property type="protein sequence ID" value="SFP68060.1"/>
    <property type="molecule type" value="Genomic_DNA"/>
</dbReference>
<evidence type="ECO:0000313" key="1">
    <source>
        <dbReference type="EMBL" id="SFP68060.1"/>
    </source>
</evidence>
<reference evidence="1 2" key="1">
    <citation type="submission" date="2016-10" db="EMBL/GenBank/DDBJ databases">
        <authorList>
            <person name="de Groot N.N."/>
        </authorList>
    </citation>
    <scope>NUCLEOTIDE SEQUENCE [LARGE SCALE GENOMIC DNA]</scope>
    <source>
        <strain evidence="1 2">CCUG 59231</strain>
    </source>
</reference>
<accession>A0A1I5SBH3</accession>
<sequence>EGDLGVVCKIAVKEQKPDATDFDLLKISQARD</sequence>
<dbReference type="AlphaFoldDB" id="A0A1I5SBH3"/>